<dbReference type="AlphaFoldDB" id="A0A211YSL8"/>
<feature type="domain" description="Xylose isomerase-like TIM barrel" evidence="1">
    <location>
        <begin position="79"/>
        <end position="244"/>
    </location>
</feature>
<gene>
    <name evidence="2" type="ORF">BWR60_35405</name>
</gene>
<evidence type="ECO:0000313" key="2">
    <source>
        <dbReference type="EMBL" id="OWJ56065.1"/>
    </source>
</evidence>
<dbReference type="PANTHER" id="PTHR12110">
    <property type="entry name" value="HYDROXYPYRUVATE ISOMERASE"/>
    <property type="match status" value="1"/>
</dbReference>
<sequence>MEEPVPDPILTVFTKPWTGPLPELADTVAGLGLQGVELPVRPGYQVTPETAVAGLPAAARTLAARGLSIRSIAGPVDEATVAACGEAGVPMIRICIAVDPAEGFRATVDGWRRRFDALLPALERHGVAIGIQNHSGAQIGSAAGVLYLIERTDPKHVCAVLDMAHCGVAGEPVELAVDILSDRLRLVNFKSAYQRRLTAPEEDAVYKVHWTTHQHAAYSWRGFVQALRKVGYDGAYCLPAEYSHPSGQGQRMGDEVLPFLKADVAYLKGLLGEVG</sequence>
<accession>A0A211YSL8</accession>
<dbReference type="SUPFAM" id="SSF51658">
    <property type="entry name" value="Xylose isomerase-like"/>
    <property type="match status" value="1"/>
</dbReference>
<evidence type="ECO:0000313" key="3">
    <source>
        <dbReference type="Proteomes" id="UP000196655"/>
    </source>
</evidence>
<keyword evidence="3" id="KW-1185">Reference proteome</keyword>
<dbReference type="Gene3D" id="3.20.20.150">
    <property type="entry name" value="Divalent-metal-dependent TIM barrel enzymes"/>
    <property type="match status" value="1"/>
</dbReference>
<dbReference type="Pfam" id="PF01261">
    <property type="entry name" value="AP_endonuc_2"/>
    <property type="match status" value="1"/>
</dbReference>
<dbReference type="InterPro" id="IPR050312">
    <property type="entry name" value="IolE/XylAMocC-like"/>
</dbReference>
<dbReference type="Proteomes" id="UP000196655">
    <property type="component" value="Unassembled WGS sequence"/>
</dbReference>
<protein>
    <recommendedName>
        <fullName evidence="1">Xylose isomerase-like TIM barrel domain-containing protein</fullName>
    </recommendedName>
</protein>
<name>A0A211YSL8_9PROT</name>
<dbReference type="STRING" id="1122125.GCA_000423185_02012"/>
<evidence type="ECO:0000259" key="1">
    <source>
        <dbReference type="Pfam" id="PF01261"/>
    </source>
</evidence>
<reference evidence="3" key="1">
    <citation type="submission" date="2017-05" db="EMBL/GenBank/DDBJ databases">
        <authorList>
            <person name="Macchi M."/>
            <person name="Festa S."/>
            <person name="Coppotelli B.M."/>
            <person name="Morelli I.S."/>
        </authorList>
    </citation>
    <scope>NUCLEOTIDE SEQUENCE [LARGE SCALE GENOMIC DNA]</scope>
    <source>
        <strain evidence="3">I</strain>
    </source>
</reference>
<dbReference type="InterPro" id="IPR036237">
    <property type="entry name" value="Xyl_isomerase-like_sf"/>
</dbReference>
<dbReference type="EMBL" id="NHON01000182">
    <property type="protein sequence ID" value="OWJ56065.1"/>
    <property type="molecule type" value="Genomic_DNA"/>
</dbReference>
<organism evidence="2 3">
    <name type="scientific">Inquilinus limosus</name>
    <dbReference type="NCBI Taxonomy" id="171674"/>
    <lineage>
        <taxon>Bacteria</taxon>
        <taxon>Pseudomonadati</taxon>
        <taxon>Pseudomonadota</taxon>
        <taxon>Alphaproteobacteria</taxon>
        <taxon>Rhodospirillales</taxon>
        <taxon>Rhodospirillaceae</taxon>
        <taxon>Inquilinus</taxon>
    </lineage>
</organism>
<comment type="caution">
    <text evidence="2">The sequence shown here is derived from an EMBL/GenBank/DDBJ whole genome shotgun (WGS) entry which is preliminary data.</text>
</comment>
<proteinExistence type="predicted"/>
<dbReference type="InterPro" id="IPR013022">
    <property type="entry name" value="Xyl_isomerase-like_TIM-brl"/>
</dbReference>